<proteinExistence type="predicted"/>
<evidence type="ECO:0000313" key="5">
    <source>
        <dbReference type="Proteomes" id="UP001499852"/>
    </source>
</evidence>
<comment type="caution">
    <text evidence="4">The sequence shown here is derived from an EMBL/GenBank/DDBJ whole genome shotgun (WGS) entry which is preliminary data.</text>
</comment>
<organism evidence="4 5">
    <name type="scientific">Prosthecobacter algae</name>
    <dbReference type="NCBI Taxonomy" id="1144682"/>
    <lineage>
        <taxon>Bacteria</taxon>
        <taxon>Pseudomonadati</taxon>
        <taxon>Verrucomicrobiota</taxon>
        <taxon>Verrucomicrobiia</taxon>
        <taxon>Verrucomicrobiales</taxon>
        <taxon>Verrucomicrobiaceae</taxon>
        <taxon>Prosthecobacter</taxon>
    </lineage>
</organism>
<dbReference type="PANTHER" id="PTHR43401">
    <property type="entry name" value="L-THREONINE 3-DEHYDROGENASE"/>
    <property type="match status" value="1"/>
</dbReference>
<dbReference type="SUPFAM" id="SSF51735">
    <property type="entry name" value="NAD(P)-binding Rossmann-fold domains"/>
    <property type="match status" value="1"/>
</dbReference>
<protein>
    <submittedName>
        <fullName evidence="4">Zinc-binding alcohol dehydrogenase family protein</fullName>
    </submittedName>
</protein>
<keyword evidence="5" id="KW-1185">Reference proteome</keyword>
<dbReference type="InterPro" id="IPR013154">
    <property type="entry name" value="ADH-like_N"/>
</dbReference>
<gene>
    <name evidence="4" type="ORF">GCM10023213_20680</name>
</gene>
<evidence type="ECO:0000256" key="1">
    <source>
        <dbReference type="ARBA" id="ARBA00023002"/>
    </source>
</evidence>
<dbReference type="EMBL" id="BAABIA010000004">
    <property type="protein sequence ID" value="GAA5139648.1"/>
    <property type="molecule type" value="Genomic_DNA"/>
</dbReference>
<name>A0ABP9P3N2_9BACT</name>
<dbReference type="Gene3D" id="3.90.180.10">
    <property type="entry name" value="Medium-chain alcohol dehydrogenases, catalytic domain"/>
    <property type="match status" value="1"/>
</dbReference>
<dbReference type="SUPFAM" id="SSF50129">
    <property type="entry name" value="GroES-like"/>
    <property type="match status" value="1"/>
</dbReference>
<dbReference type="Pfam" id="PF00107">
    <property type="entry name" value="ADH_zinc_N"/>
    <property type="match status" value="1"/>
</dbReference>
<dbReference type="CDD" id="cd08261">
    <property type="entry name" value="Zn_ADH7"/>
    <property type="match status" value="1"/>
</dbReference>
<dbReference type="InterPro" id="IPR013149">
    <property type="entry name" value="ADH-like_C"/>
</dbReference>
<dbReference type="InterPro" id="IPR036291">
    <property type="entry name" value="NAD(P)-bd_dom_sf"/>
</dbReference>
<dbReference type="Gene3D" id="3.40.50.720">
    <property type="entry name" value="NAD(P)-binding Rossmann-like Domain"/>
    <property type="match status" value="1"/>
</dbReference>
<accession>A0ABP9P3N2</accession>
<dbReference type="Proteomes" id="UP001499852">
    <property type="component" value="Unassembled WGS sequence"/>
</dbReference>
<reference evidence="5" key="1">
    <citation type="journal article" date="2019" name="Int. J. Syst. Evol. Microbiol.">
        <title>The Global Catalogue of Microorganisms (GCM) 10K type strain sequencing project: providing services to taxonomists for standard genome sequencing and annotation.</title>
        <authorList>
            <consortium name="The Broad Institute Genomics Platform"/>
            <consortium name="The Broad Institute Genome Sequencing Center for Infectious Disease"/>
            <person name="Wu L."/>
            <person name="Ma J."/>
        </authorList>
    </citation>
    <scope>NUCLEOTIDE SEQUENCE [LARGE SCALE GENOMIC DNA]</scope>
    <source>
        <strain evidence="5">JCM 18053</strain>
    </source>
</reference>
<evidence type="ECO:0000313" key="4">
    <source>
        <dbReference type="EMBL" id="GAA5139648.1"/>
    </source>
</evidence>
<sequence>MRALQLSQPRQFQWIELPETASPSTGEALVAIRAIGICGTDISGYLGKMPFIEFPRILGHELGVEVLAVGPDVTHLQPGDRCSVEPYLHCGNCHACLQGRTNCCETLAVLGVHCDGGMRERLLLPASKLHPCNTLGYEQLALVETLAIGCHAVNRAEIRPTEDVLIIGAGPIGLTVLEFARLATQHITVLELSAARRAFVTQHYPGVNVVEMLPDEPAAQVVFDATGNPQSMARALRLARFTGRIVYVGITKEPVLLDDPLLHRRELTLLASRNAQAADFPRILSLIQEGRINTQPWITHHTGWENLPSLLEDLIQPGSQAIKGVALLP</sequence>
<keyword evidence="1" id="KW-0560">Oxidoreductase</keyword>
<feature type="domain" description="Alcohol dehydrogenase-like C-terminal" evidence="2">
    <location>
        <begin position="171"/>
        <end position="288"/>
    </location>
</feature>
<dbReference type="InterPro" id="IPR050129">
    <property type="entry name" value="Zn_alcohol_dh"/>
</dbReference>
<dbReference type="InterPro" id="IPR011032">
    <property type="entry name" value="GroES-like_sf"/>
</dbReference>
<dbReference type="RefSeq" id="WP_345736303.1">
    <property type="nucleotide sequence ID" value="NZ_BAABIA010000004.1"/>
</dbReference>
<feature type="domain" description="Alcohol dehydrogenase-like N-terminal" evidence="3">
    <location>
        <begin position="25"/>
        <end position="132"/>
    </location>
</feature>
<evidence type="ECO:0000259" key="2">
    <source>
        <dbReference type="Pfam" id="PF00107"/>
    </source>
</evidence>
<dbReference type="Pfam" id="PF08240">
    <property type="entry name" value="ADH_N"/>
    <property type="match status" value="1"/>
</dbReference>
<evidence type="ECO:0000259" key="3">
    <source>
        <dbReference type="Pfam" id="PF08240"/>
    </source>
</evidence>
<dbReference type="PANTHER" id="PTHR43401:SF2">
    <property type="entry name" value="L-THREONINE 3-DEHYDROGENASE"/>
    <property type="match status" value="1"/>
</dbReference>